<organism evidence="1 2">
    <name type="scientific">Artomyces pyxidatus</name>
    <dbReference type="NCBI Taxonomy" id="48021"/>
    <lineage>
        <taxon>Eukaryota</taxon>
        <taxon>Fungi</taxon>
        <taxon>Dikarya</taxon>
        <taxon>Basidiomycota</taxon>
        <taxon>Agaricomycotina</taxon>
        <taxon>Agaricomycetes</taxon>
        <taxon>Russulales</taxon>
        <taxon>Auriscalpiaceae</taxon>
        <taxon>Artomyces</taxon>
    </lineage>
</organism>
<protein>
    <submittedName>
        <fullName evidence="1">Uncharacterized protein</fullName>
    </submittedName>
</protein>
<sequence>MTEPSIVLAEALKSISHSTVTALRAYEQGSRVQLARAEEDIRIVRQERDDAVAAVYETKKQEQSWKQELEKWKGEVDKADIVNAHQAELVAQLRREAQQWKEQCLRLQETSRGEIQDWKEQFLRVDHERARLAARLEQLVVSEPTAHAPYTPKRTLADYGEPSTASTATKRASTSSAHALPPGKTHLSSAKKPRMDTDARSVAPNSTRVIRRVQAVIEVPVKEEEWDPEFEENLGGAGPSVPPAKRKKVGARSRSRHGASDEEGDGDESGDYVDENEGEAAEAEAATAVSRQASRAKARRRVVQEDDEDDELRMGAEDNPEEIYGSHRVVPARPKSITNTAAAAVQKPPTTSAAARKRKAATDIGDGNTTKPRKRK</sequence>
<keyword evidence="2" id="KW-1185">Reference proteome</keyword>
<gene>
    <name evidence="1" type="ORF">BV25DRAFT_1921693</name>
</gene>
<evidence type="ECO:0000313" key="2">
    <source>
        <dbReference type="Proteomes" id="UP000814140"/>
    </source>
</evidence>
<comment type="caution">
    <text evidence="1">The sequence shown here is derived from an EMBL/GenBank/DDBJ whole genome shotgun (WGS) entry which is preliminary data.</text>
</comment>
<proteinExistence type="predicted"/>
<dbReference type="Proteomes" id="UP000814140">
    <property type="component" value="Unassembled WGS sequence"/>
</dbReference>
<name>A0ACB8SG95_9AGAM</name>
<dbReference type="EMBL" id="MU277286">
    <property type="protein sequence ID" value="KAI0055584.1"/>
    <property type="molecule type" value="Genomic_DNA"/>
</dbReference>
<accession>A0ACB8SG95</accession>
<reference evidence="1" key="1">
    <citation type="submission" date="2021-03" db="EMBL/GenBank/DDBJ databases">
        <authorList>
            <consortium name="DOE Joint Genome Institute"/>
            <person name="Ahrendt S."/>
            <person name="Looney B.P."/>
            <person name="Miyauchi S."/>
            <person name="Morin E."/>
            <person name="Drula E."/>
            <person name="Courty P.E."/>
            <person name="Chicoki N."/>
            <person name="Fauchery L."/>
            <person name="Kohler A."/>
            <person name="Kuo A."/>
            <person name="Labutti K."/>
            <person name="Pangilinan J."/>
            <person name="Lipzen A."/>
            <person name="Riley R."/>
            <person name="Andreopoulos W."/>
            <person name="He G."/>
            <person name="Johnson J."/>
            <person name="Barry K.W."/>
            <person name="Grigoriev I.V."/>
            <person name="Nagy L."/>
            <person name="Hibbett D."/>
            <person name="Henrissat B."/>
            <person name="Matheny P.B."/>
            <person name="Labbe J."/>
            <person name="Martin F."/>
        </authorList>
    </citation>
    <scope>NUCLEOTIDE SEQUENCE</scope>
    <source>
        <strain evidence="1">HHB10654</strain>
    </source>
</reference>
<reference evidence="1" key="2">
    <citation type="journal article" date="2022" name="New Phytol.">
        <title>Evolutionary transition to the ectomycorrhizal habit in the genomes of a hyperdiverse lineage of mushroom-forming fungi.</title>
        <authorList>
            <person name="Looney B."/>
            <person name="Miyauchi S."/>
            <person name="Morin E."/>
            <person name="Drula E."/>
            <person name="Courty P.E."/>
            <person name="Kohler A."/>
            <person name="Kuo A."/>
            <person name="LaButti K."/>
            <person name="Pangilinan J."/>
            <person name="Lipzen A."/>
            <person name="Riley R."/>
            <person name="Andreopoulos W."/>
            <person name="He G."/>
            <person name="Johnson J."/>
            <person name="Nolan M."/>
            <person name="Tritt A."/>
            <person name="Barry K.W."/>
            <person name="Grigoriev I.V."/>
            <person name="Nagy L.G."/>
            <person name="Hibbett D."/>
            <person name="Henrissat B."/>
            <person name="Matheny P.B."/>
            <person name="Labbe J."/>
            <person name="Martin F.M."/>
        </authorList>
    </citation>
    <scope>NUCLEOTIDE SEQUENCE</scope>
    <source>
        <strain evidence="1">HHB10654</strain>
    </source>
</reference>
<evidence type="ECO:0000313" key="1">
    <source>
        <dbReference type="EMBL" id="KAI0055584.1"/>
    </source>
</evidence>